<comment type="caution">
    <text evidence="1">The sequence shown here is derived from an EMBL/GenBank/DDBJ whole genome shotgun (WGS) entry which is preliminary data.</text>
</comment>
<name>A0A4Y2T0R5_ARAVE</name>
<accession>A0A4Y2T0R5</accession>
<sequence length="136" mass="16151">MRIVDGIRISFWCVRNVEDVTRKEIEDPAFINECVEKNLAFLKSPPNSSPPIFHTLVFQRNERELRVTSRNERESLVTCFEATRKLFWDELRNLNNGQMTSTTPELAPPLKYFRKQRCRRLTWLQNTLGSFPEDFQ</sequence>
<dbReference type="Proteomes" id="UP000499080">
    <property type="component" value="Unassembled WGS sequence"/>
</dbReference>
<evidence type="ECO:0000313" key="1">
    <source>
        <dbReference type="EMBL" id="GBN93811.1"/>
    </source>
</evidence>
<keyword evidence="2" id="KW-1185">Reference proteome</keyword>
<proteinExistence type="predicted"/>
<dbReference type="EMBL" id="BGPR01025149">
    <property type="protein sequence ID" value="GBN93811.1"/>
    <property type="molecule type" value="Genomic_DNA"/>
</dbReference>
<gene>
    <name evidence="1" type="ORF">AVEN_175587_1</name>
</gene>
<protein>
    <submittedName>
        <fullName evidence="1">Uncharacterized protein</fullName>
    </submittedName>
</protein>
<evidence type="ECO:0000313" key="2">
    <source>
        <dbReference type="Proteomes" id="UP000499080"/>
    </source>
</evidence>
<organism evidence="1 2">
    <name type="scientific">Araneus ventricosus</name>
    <name type="common">Orbweaver spider</name>
    <name type="synonym">Epeira ventricosa</name>
    <dbReference type="NCBI Taxonomy" id="182803"/>
    <lineage>
        <taxon>Eukaryota</taxon>
        <taxon>Metazoa</taxon>
        <taxon>Ecdysozoa</taxon>
        <taxon>Arthropoda</taxon>
        <taxon>Chelicerata</taxon>
        <taxon>Arachnida</taxon>
        <taxon>Araneae</taxon>
        <taxon>Araneomorphae</taxon>
        <taxon>Entelegynae</taxon>
        <taxon>Araneoidea</taxon>
        <taxon>Araneidae</taxon>
        <taxon>Araneus</taxon>
    </lineage>
</organism>
<dbReference type="AlphaFoldDB" id="A0A4Y2T0R5"/>
<reference evidence="1 2" key="1">
    <citation type="journal article" date="2019" name="Sci. Rep.">
        <title>Orb-weaving spider Araneus ventricosus genome elucidates the spidroin gene catalogue.</title>
        <authorList>
            <person name="Kono N."/>
            <person name="Nakamura H."/>
            <person name="Ohtoshi R."/>
            <person name="Moran D.A.P."/>
            <person name="Shinohara A."/>
            <person name="Yoshida Y."/>
            <person name="Fujiwara M."/>
            <person name="Mori M."/>
            <person name="Tomita M."/>
            <person name="Arakawa K."/>
        </authorList>
    </citation>
    <scope>NUCLEOTIDE SEQUENCE [LARGE SCALE GENOMIC DNA]</scope>
</reference>